<dbReference type="AlphaFoldDB" id="A0A8X6MSZ2"/>
<name>A0A8X6MSZ2_NEPPI</name>
<comment type="caution">
    <text evidence="3">The sequence shown here is derived from an EMBL/GenBank/DDBJ whole genome shotgun (WGS) entry which is preliminary data.</text>
</comment>
<reference evidence="3" key="1">
    <citation type="submission" date="2020-08" db="EMBL/GenBank/DDBJ databases">
        <title>Multicomponent nature underlies the extraordinary mechanical properties of spider dragline silk.</title>
        <authorList>
            <person name="Kono N."/>
            <person name="Nakamura H."/>
            <person name="Mori M."/>
            <person name="Yoshida Y."/>
            <person name="Ohtoshi R."/>
            <person name="Malay A.D."/>
            <person name="Moran D.A.P."/>
            <person name="Tomita M."/>
            <person name="Numata K."/>
            <person name="Arakawa K."/>
        </authorList>
    </citation>
    <scope>NUCLEOTIDE SEQUENCE</scope>
</reference>
<proteinExistence type="predicted"/>
<organism evidence="3 4">
    <name type="scientific">Nephila pilipes</name>
    <name type="common">Giant wood spider</name>
    <name type="synonym">Nephila maculata</name>
    <dbReference type="NCBI Taxonomy" id="299642"/>
    <lineage>
        <taxon>Eukaryota</taxon>
        <taxon>Metazoa</taxon>
        <taxon>Ecdysozoa</taxon>
        <taxon>Arthropoda</taxon>
        <taxon>Chelicerata</taxon>
        <taxon>Arachnida</taxon>
        <taxon>Araneae</taxon>
        <taxon>Araneomorphae</taxon>
        <taxon>Entelegynae</taxon>
        <taxon>Araneoidea</taxon>
        <taxon>Nephilidae</taxon>
        <taxon>Nephila</taxon>
    </lineage>
</organism>
<feature type="signal peptide" evidence="2">
    <location>
        <begin position="1"/>
        <end position="23"/>
    </location>
</feature>
<sequence>MRTTVVFLCVLTASPYCYRSGRCNGIPIVNLSRLAANAHALCAISFSVVNMETFGNAFQWQLGLLEHWTLHQIFIVPDALFPTIVFCLLLLFFPRARILRVVASDSGDLSCCYGLYQCCSIVYITCLLSTTLCPP</sequence>
<evidence type="ECO:0000313" key="4">
    <source>
        <dbReference type="Proteomes" id="UP000887013"/>
    </source>
</evidence>
<protein>
    <submittedName>
        <fullName evidence="3">Uncharacterized protein</fullName>
    </submittedName>
</protein>
<feature type="transmembrane region" description="Helical" evidence="1">
    <location>
        <begin position="73"/>
        <end position="93"/>
    </location>
</feature>
<keyword evidence="2" id="KW-0732">Signal</keyword>
<feature type="chain" id="PRO_5036466672" evidence="2">
    <location>
        <begin position="24"/>
        <end position="135"/>
    </location>
</feature>
<evidence type="ECO:0000256" key="2">
    <source>
        <dbReference type="SAM" id="SignalP"/>
    </source>
</evidence>
<keyword evidence="1" id="KW-1133">Transmembrane helix</keyword>
<evidence type="ECO:0000256" key="1">
    <source>
        <dbReference type="SAM" id="Phobius"/>
    </source>
</evidence>
<keyword evidence="1" id="KW-0812">Transmembrane</keyword>
<evidence type="ECO:0000313" key="3">
    <source>
        <dbReference type="EMBL" id="GFS76440.1"/>
    </source>
</evidence>
<dbReference type="Proteomes" id="UP000887013">
    <property type="component" value="Unassembled WGS sequence"/>
</dbReference>
<gene>
    <name evidence="3" type="ORF">NPIL_255251</name>
</gene>
<dbReference type="EMBL" id="BMAW01096782">
    <property type="protein sequence ID" value="GFS76440.1"/>
    <property type="molecule type" value="Genomic_DNA"/>
</dbReference>
<keyword evidence="1" id="KW-0472">Membrane</keyword>
<accession>A0A8X6MSZ2</accession>
<keyword evidence="4" id="KW-1185">Reference proteome</keyword>